<comment type="similarity">
    <text evidence="1">Belongs to the short-chain dehydrogenases/reductases (SDR) family.</text>
</comment>
<dbReference type="Pfam" id="PF13561">
    <property type="entry name" value="adh_short_C2"/>
    <property type="match status" value="1"/>
</dbReference>
<accession>A0A0A2JD64</accession>
<dbReference type="AlphaFoldDB" id="A0A0A2JD64"/>
<evidence type="ECO:0000256" key="4">
    <source>
        <dbReference type="SAM" id="MobiDB-lite"/>
    </source>
</evidence>
<dbReference type="Gene3D" id="3.40.50.720">
    <property type="entry name" value="NAD(P)-binding Rossmann-like Domain"/>
    <property type="match status" value="1"/>
</dbReference>
<dbReference type="PRINTS" id="PR00080">
    <property type="entry name" value="SDRFAMILY"/>
</dbReference>
<dbReference type="PANTHER" id="PTHR48107:SF26">
    <property type="entry name" value="OXIDOREDUCTASE, SHORT-CHAIN DEHYDROGENASE_REDUCTASE FAMILY (AFU_ORTHOLOGUE AFUA_4G05870)"/>
    <property type="match status" value="1"/>
</dbReference>
<evidence type="ECO:0000256" key="3">
    <source>
        <dbReference type="ARBA" id="ARBA00023002"/>
    </source>
</evidence>
<dbReference type="FunFam" id="3.40.50.720:FF:000084">
    <property type="entry name" value="Short-chain dehydrogenase reductase"/>
    <property type="match status" value="1"/>
</dbReference>
<keyword evidence="3" id="KW-0560">Oxidoreductase</keyword>
<dbReference type="GO" id="GO:0016614">
    <property type="term" value="F:oxidoreductase activity, acting on CH-OH group of donors"/>
    <property type="evidence" value="ECO:0007669"/>
    <property type="project" value="UniProtKB-ARBA"/>
</dbReference>
<dbReference type="RefSeq" id="XP_016595943.1">
    <property type="nucleotide sequence ID" value="XM_016743221.1"/>
</dbReference>
<dbReference type="SUPFAM" id="SSF51735">
    <property type="entry name" value="NAD(P)-binding Rossmann-fold domains"/>
    <property type="match status" value="1"/>
</dbReference>
<dbReference type="GeneID" id="27678640"/>
<proteinExistence type="inferred from homology"/>
<organism evidence="5 6">
    <name type="scientific">Penicillium expansum</name>
    <name type="common">Blue mold rot fungus</name>
    <dbReference type="NCBI Taxonomy" id="27334"/>
    <lineage>
        <taxon>Eukaryota</taxon>
        <taxon>Fungi</taxon>
        <taxon>Dikarya</taxon>
        <taxon>Ascomycota</taxon>
        <taxon>Pezizomycotina</taxon>
        <taxon>Eurotiomycetes</taxon>
        <taxon>Eurotiomycetidae</taxon>
        <taxon>Eurotiales</taxon>
        <taxon>Aspergillaceae</taxon>
        <taxon>Penicillium</taxon>
    </lineage>
</organism>
<comment type="caution">
    <text evidence="5">The sequence shown here is derived from an EMBL/GenBank/DDBJ whole genome shotgun (WGS) entry which is preliminary data.</text>
</comment>
<dbReference type="STRING" id="27334.A0A0A2JD64"/>
<dbReference type="InterPro" id="IPR036291">
    <property type="entry name" value="NAD(P)-bd_dom_sf"/>
</dbReference>
<name>A0A0A2JD64_PENEN</name>
<sequence length="310" mass="34087">MPVTQQIEREASGSKSQFAPGHKIPIQHLTKPGLQSDMGEPKPVSTHIPTEDYGYQIYKAAGKLEGKRAIITGGDSGIGRAVAILFAMEGASSVIVYLPEEESDAQETKRRVEQYGQQCHTLALDIRKKENCQKIINVTLEKMGRIDILVNNAAFQDMLSDISELDESQWEKTFDTNIHSFFYLSKYALQHMQKGSTIINCASVNPYIGRGDLLDYTSTKGAIVAFTRALSNQQLKKGIRVNCVCPGPIWTPLIPATMQTEAMEQFHTVPIGRPGQPSEVATCFVFLASQDSSYISGQCLHPNGGMMVNG</sequence>
<protein>
    <submittedName>
        <fullName evidence="5">Short-chain dehydrogenase/reductase SDR</fullName>
    </submittedName>
</protein>
<evidence type="ECO:0000313" key="5">
    <source>
        <dbReference type="EMBL" id="KGO53304.1"/>
    </source>
</evidence>
<dbReference type="PhylomeDB" id="A0A0A2JD64"/>
<keyword evidence="6" id="KW-1185">Reference proteome</keyword>
<evidence type="ECO:0000313" key="6">
    <source>
        <dbReference type="Proteomes" id="UP000030143"/>
    </source>
</evidence>
<dbReference type="OrthoDB" id="1393670at2759"/>
<dbReference type="PROSITE" id="PS00061">
    <property type="entry name" value="ADH_SHORT"/>
    <property type="match status" value="1"/>
</dbReference>
<keyword evidence="2" id="KW-0521">NADP</keyword>
<reference evidence="5 6" key="1">
    <citation type="journal article" date="2015" name="Mol. Plant Microbe Interact.">
        <title>Genome, transcriptome, and functional analyses of Penicillium expansum provide new insights into secondary metabolism and pathogenicity.</title>
        <authorList>
            <person name="Ballester A.R."/>
            <person name="Marcet-Houben M."/>
            <person name="Levin E."/>
            <person name="Sela N."/>
            <person name="Selma-Lazaro C."/>
            <person name="Carmona L."/>
            <person name="Wisniewski M."/>
            <person name="Droby S."/>
            <person name="Gonzalez-Candelas L."/>
            <person name="Gabaldon T."/>
        </authorList>
    </citation>
    <scope>NUCLEOTIDE SEQUENCE [LARGE SCALE GENOMIC DNA]</scope>
    <source>
        <strain evidence="5 6">MD-8</strain>
    </source>
</reference>
<dbReference type="VEuPathDB" id="FungiDB:PEXP_033150"/>
<gene>
    <name evidence="5" type="ORF">PEX2_059480</name>
</gene>
<dbReference type="EMBL" id="JQFZ01000252">
    <property type="protein sequence ID" value="KGO53304.1"/>
    <property type="molecule type" value="Genomic_DNA"/>
</dbReference>
<evidence type="ECO:0000256" key="1">
    <source>
        <dbReference type="ARBA" id="ARBA00006484"/>
    </source>
</evidence>
<dbReference type="InterPro" id="IPR020904">
    <property type="entry name" value="Sc_DH/Rdtase_CS"/>
</dbReference>
<dbReference type="PANTHER" id="PTHR48107">
    <property type="entry name" value="NADPH-DEPENDENT ALDEHYDE REDUCTASE-LIKE PROTEIN, CHLOROPLASTIC-RELATED"/>
    <property type="match status" value="1"/>
</dbReference>
<dbReference type="PRINTS" id="PR00081">
    <property type="entry name" value="GDHRDH"/>
</dbReference>
<evidence type="ECO:0000256" key="2">
    <source>
        <dbReference type="ARBA" id="ARBA00022857"/>
    </source>
</evidence>
<dbReference type="HOGENOM" id="CLU_010194_4_3_1"/>
<feature type="region of interest" description="Disordered" evidence="4">
    <location>
        <begin position="1"/>
        <end position="22"/>
    </location>
</feature>
<dbReference type="Proteomes" id="UP000030143">
    <property type="component" value="Unassembled WGS sequence"/>
</dbReference>
<dbReference type="InterPro" id="IPR002347">
    <property type="entry name" value="SDR_fam"/>
</dbReference>